<gene>
    <name evidence="1" type="ORF">M422DRAFT_169589</name>
</gene>
<name>A0A0C9VYS9_SPHS4</name>
<dbReference type="Proteomes" id="UP000054279">
    <property type="component" value="Unassembled WGS sequence"/>
</dbReference>
<feature type="non-terminal residue" evidence="1">
    <location>
        <position position="1"/>
    </location>
</feature>
<evidence type="ECO:0000313" key="1">
    <source>
        <dbReference type="EMBL" id="KIJ43666.1"/>
    </source>
</evidence>
<dbReference type="HOGENOM" id="CLU_006824_3_0_1"/>
<proteinExistence type="predicted"/>
<accession>A0A0C9VYS9</accession>
<organism evidence="1 2">
    <name type="scientific">Sphaerobolus stellatus (strain SS14)</name>
    <dbReference type="NCBI Taxonomy" id="990650"/>
    <lineage>
        <taxon>Eukaryota</taxon>
        <taxon>Fungi</taxon>
        <taxon>Dikarya</taxon>
        <taxon>Basidiomycota</taxon>
        <taxon>Agaricomycotina</taxon>
        <taxon>Agaricomycetes</taxon>
        <taxon>Phallomycetidae</taxon>
        <taxon>Geastrales</taxon>
        <taxon>Sphaerobolaceae</taxon>
        <taxon>Sphaerobolus</taxon>
    </lineage>
</organism>
<dbReference type="AlphaFoldDB" id="A0A0C9VYS9"/>
<reference evidence="1 2" key="1">
    <citation type="submission" date="2014-06" db="EMBL/GenBank/DDBJ databases">
        <title>Evolutionary Origins and Diversification of the Mycorrhizal Mutualists.</title>
        <authorList>
            <consortium name="DOE Joint Genome Institute"/>
            <consortium name="Mycorrhizal Genomics Consortium"/>
            <person name="Kohler A."/>
            <person name="Kuo A."/>
            <person name="Nagy L.G."/>
            <person name="Floudas D."/>
            <person name="Copeland A."/>
            <person name="Barry K.W."/>
            <person name="Cichocki N."/>
            <person name="Veneault-Fourrey C."/>
            <person name="LaButti K."/>
            <person name="Lindquist E.A."/>
            <person name="Lipzen A."/>
            <person name="Lundell T."/>
            <person name="Morin E."/>
            <person name="Murat C."/>
            <person name="Riley R."/>
            <person name="Ohm R."/>
            <person name="Sun H."/>
            <person name="Tunlid A."/>
            <person name="Henrissat B."/>
            <person name="Grigoriev I.V."/>
            <person name="Hibbett D.S."/>
            <person name="Martin F."/>
        </authorList>
    </citation>
    <scope>NUCLEOTIDE SEQUENCE [LARGE SCALE GENOMIC DNA]</scope>
    <source>
        <strain evidence="1 2">SS14</strain>
    </source>
</reference>
<protein>
    <submittedName>
        <fullName evidence="1">Uncharacterized protein</fullName>
    </submittedName>
</protein>
<evidence type="ECO:0000313" key="2">
    <source>
        <dbReference type="Proteomes" id="UP000054279"/>
    </source>
</evidence>
<sequence length="411" mass="45997">ITYCGDGTTLKNVTYESQSANIKDAEGKHIQYSLGIHSAVNHRSETQLAGLEERLESMFDTYNRYQQLQTTSSSPAPATAKPQMFFLKLEGSMTDHAADQKYLDALFEEAKQDTTNALGGLEVWNVLSAAAQKEKKEKVYHDLCHQLGEDDFCQMPLADQKELLRFIAAGCGMHKGLTVIKAGNAALMLWWDQNRLTGPIKLMNKDNKAAAKIGNDAAKQRAEDVSCGGGAKLWDIAGNILRNKDPKKGHQDAFKNWCICHFGYSITFADTSNTQFQSHYDAACDLLINTSHYIDYLKDYKDKKDNCTYTNMEYNFLLGLQDIPIIEELCGLALYGQAVSVSYMRVIQHPMWVIWHPMHEVNALDLCGIHSQVSAFLAKVAADPEILLSPTTDFMTLIVDGQHWAHPEVVF</sequence>
<dbReference type="OrthoDB" id="3236156at2759"/>
<dbReference type="EMBL" id="KN837121">
    <property type="protein sequence ID" value="KIJ43666.1"/>
    <property type="molecule type" value="Genomic_DNA"/>
</dbReference>
<keyword evidence="2" id="KW-1185">Reference proteome</keyword>